<dbReference type="OrthoDB" id="5877983at2759"/>
<evidence type="ECO:0000313" key="3">
    <source>
        <dbReference type="EMBL" id="EDV19724.1"/>
    </source>
</evidence>
<evidence type="ECO:0000313" key="4">
    <source>
        <dbReference type="Proteomes" id="UP000009022"/>
    </source>
</evidence>
<feature type="compositionally biased region" description="Polar residues" evidence="1">
    <location>
        <begin position="106"/>
        <end position="125"/>
    </location>
</feature>
<name>B3SC07_TRIAD</name>
<protein>
    <recommendedName>
        <fullName evidence="2">WH2 domain-containing protein</fullName>
    </recommendedName>
</protein>
<dbReference type="STRING" id="10228.B3SC07"/>
<evidence type="ECO:0000259" key="2">
    <source>
        <dbReference type="PROSITE" id="PS51082"/>
    </source>
</evidence>
<organism evidence="3 4">
    <name type="scientific">Trichoplax adhaerens</name>
    <name type="common">Trichoplax reptans</name>
    <dbReference type="NCBI Taxonomy" id="10228"/>
    <lineage>
        <taxon>Eukaryota</taxon>
        <taxon>Metazoa</taxon>
        <taxon>Placozoa</taxon>
        <taxon>Uniplacotomia</taxon>
        <taxon>Trichoplacea</taxon>
        <taxon>Trichoplacidae</taxon>
        <taxon>Trichoplax</taxon>
    </lineage>
</organism>
<feature type="compositionally biased region" description="Polar residues" evidence="1">
    <location>
        <begin position="133"/>
        <end position="173"/>
    </location>
</feature>
<feature type="domain" description="WH2" evidence="2">
    <location>
        <begin position="43"/>
        <end position="60"/>
    </location>
</feature>
<dbReference type="Proteomes" id="UP000009022">
    <property type="component" value="Unassembled WGS sequence"/>
</dbReference>
<dbReference type="RefSeq" id="XP_002117748.1">
    <property type="nucleotide sequence ID" value="XM_002117712.1"/>
</dbReference>
<feature type="compositionally biased region" description="Polar residues" evidence="1">
    <location>
        <begin position="16"/>
        <end position="38"/>
    </location>
</feature>
<dbReference type="CTD" id="6759003"/>
<feature type="compositionally biased region" description="Polar residues" evidence="1">
    <location>
        <begin position="73"/>
        <end position="90"/>
    </location>
</feature>
<keyword evidence="4" id="KW-1185">Reference proteome</keyword>
<feature type="compositionally biased region" description="Polar residues" evidence="1">
    <location>
        <begin position="179"/>
        <end position="201"/>
    </location>
</feature>
<dbReference type="InParanoid" id="B3SC07"/>
<dbReference type="HOGENOM" id="CLU_988063_0_0_1"/>
<dbReference type="EMBL" id="DS985267">
    <property type="protein sequence ID" value="EDV19724.1"/>
    <property type="molecule type" value="Genomic_DNA"/>
</dbReference>
<feature type="compositionally biased region" description="Pro residues" evidence="1">
    <location>
        <begin position="1"/>
        <end position="15"/>
    </location>
</feature>
<feature type="region of interest" description="Disordered" evidence="1">
    <location>
        <begin position="1"/>
        <end position="282"/>
    </location>
</feature>
<sequence>MVPPPPPPPPPPPSGSVPNIASSKLLNPSGEVTHSTSAKPDESRNSLLSSIRAGKQLRKTTTVDKSGPLLPKKQTSSDSGSRTDQVSSRGPANLGGLFAGGMPSLRPTNSRFSSAANTGKPTSDQPPFMKFPSRSSDQISVNQTIGTDNKSQVPHFSNRSAIESQSATPATRIQRNRPSEISSTSQQTVSEPSNIASTMPSFSLPDRIPMNSGSFMTFEAKSKAPLPPKNHHDLKETFRAPTRAAPDRPAPFPPATTRPAPDRPPPPRPSSRPPPPPPPRKK</sequence>
<dbReference type="eggNOG" id="KOG4462">
    <property type="taxonomic scope" value="Eukaryota"/>
</dbReference>
<dbReference type="KEGG" id="tad:TRIADDRAFT_61805"/>
<dbReference type="CDD" id="cd22070">
    <property type="entry name" value="WH2_Pan1-like"/>
    <property type="match status" value="1"/>
</dbReference>
<reference evidence="3 4" key="1">
    <citation type="journal article" date="2008" name="Nature">
        <title>The Trichoplax genome and the nature of placozoans.</title>
        <authorList>
            <person name="Srivastava M."/>
            <person name="Begovic E."/>
            <person name="Chapman J."/>
            <person name="Putnam N.H."/>
            <person name="Hellsten U."/>
            <person name="Kawashima T."/>
            <person name="Kuo A."/>
            <person name="Mitros T."/>
            <person name="Salamov A."/>
            <person name="Carpenter M.L."/>
            <person name="Signorovitch A.Y."/>
            <person name="Moreno M.A."/>
            <person name="Kamm K."/>
            <person name="Grimwood J."/>
            <person name="Schmutz J."/>
            <person name="Shapiro H."/>
            <person name="Grigoriev I.V."/>
            <person name="Buss L.W."/>
            <person name="Schierwater B."/>
            <person name="Dellaporta S.L."/>
            <person name="Rokhsar D.S."/>
        </authorList>
    </citation>
    <scope>NUCLEOTIDE SEQUENCE [LARGE SCALE GENOMIC DNA]</scope>
    <source>
        <strain evidence="3 4">Grell-BS-1999</strain>
    </source>
</reference>
<dbReference type="PROSITE" id="PS51082">
    <property type="entry name" value="WH2"/>
    <property type="match status" value="1"/>
</dbReference>
<gene>
    <name evidence="3" type="ORF">TRIADDRAFT_61805</name>
</gene>
<dbReference type="AlphaFoldDB" id="B3SC07"/>
<feature type="compositionally biased region" description="Pro residues" evidence="1">
    <location>
        <begin position="248"/>
        <end position="282"/>
    </location>
</feature>
<dbReference type="PhylomeDB" id="B3SC07"/>
<proteinExistence type="predicted"/>
<accession>B3SC07</accession>
<dbReference type="GO" id="GO:0003779">
    <property type="term" value="F:actin binding"/>
    <property type="evidence" value="ECO:0007669"/>
    <property type="project" value="InterPro"/>
</dbReference>
<dbReference type="InterPro" id="IPR003124">
    <property type="entry name" value="WH2_dom"/>
</dbReference>
<dbReference type="OMA" id="QWQHNAT"/>
<dbReference type="Pfam" id="PF02205">
    <property type="entry name" value="WH2"/>
    <property type="match status" value="1"/>
</dbReference>
<evidence type="ECO:0000256" key="1">
    <source>
        <dbReference type="SAM" id="MobiDB-lite"/>
    </source>
</evidence>
<dbReference type="GeneID" id="6759003"/>